<dbReference type="CDD" id="cd06551">
    <property type="entry name" value="LPLAT"/>
    <property type="match status" value="1"/>
</dbReference>
<dbReference type="Proteomes" id="UP000305654">
    <property type="component" value="Unassembled WGS sequence"/>
</dbReference>
<sequence>MASGSDPVALRSEPLFRLFASYLRFSFSRSFHAVRLSGALPAWPPQQPVIVYSNHPSWWDPALFILVTDQMFRGRPCFGPMDAASLERYGFFQRLGVFGIEKSSLQGARRFLQVSRDVLTRSRGPAGRGMVWITAEGGFTDPRSRPITLRPGIAHLARSMPDALLVPLAIEYGFWNESRPEAMIRFGTPMVADAGLRTAEWTLRLQGALSAEMDALALDAMSRDSARFQRVLRGRNGVSLPYDLYRRLRALLAGRPFSPAHEEEA</sequence>
<reference evidence="2 3" key="1">
    <citation type="submission" date="2019-05" db="EMBL/GenBank/DDBJ databases">
        <authorList>
            <person name="Pankratov T."/>
            <person name="Grouzdev D."/>
        </authorList>
    </citation>
    <scope>NUCLEOTIDE SEQUENCE [LARGE SCALE GENOMIC DNA]</scope>
    <source>
        <strain evidence="2 3">KEBCLARHB70R</strain>
    </source>
</reference>
<keyword evidence="3" id="KW-1185">Reference proteome</keyword>
<proteinExistence type="predicted"/>
<name>A0A5R9J6B2_9PROT</name>
<accession>A0A5R9J6B2</accession>
<dbReference type="RefSeq" id="WP_138325235.1">
    <property type="nucleotide sequence ID" value="NZ_VCDI01000002.1"/>
</dbReference>
<dbReference type="EMBL" id="VCDI01000002">
    <property type="protein sequence ID" value="TLU73154.1"/>
    <property type="molecule type" value="Genomic_DNA"/>
</dbReference>
<dbReference type="GO" id="GO:0016746">
    <property type="term" value="F:acyltransferase activity"/>
    <property type="evidence" value="ECO:0007669"/>
    <property type="project" value="UniProtKB-KW"/>
</dbReference>
<feature type="domain" description="Phospholipid/glycerol acyltransferase" evidence="1">
    <location>
        <begin position="49"/>
        <end position="173"/>
    </location>
</feature>
<comment type="caution">
    <text evidence="2">The sequence shown here is derived from an EMBL/GenBank/DDBJ whole genome shotgun (WGS) entry which is preliminary data.</text>
</comment>
<evidence type="ECO:0000313" key="3">
    <source>
        <dbReference type="Proteomes" id="UP000305654"/>
    </source>
</evidence>
<dbReference type="Pfam" id="PF01553">
    <property type="entry name" value="Acyltransferase"/>
    <property type="match status" value="1"/>
</dbReference>
<gene>
    <name evidence="2" type="ORF">FE263_06935</name>
</gene>
<keyword evidence="2" id="KW-0012">Acyltransferase</keyword>
<dbReference type="InterPro" id="IPR002123">
    <property type="entry name" value="Plipid/glycerol_acylTrfase"/>
</dbReference>
<dbReference type="SMART" id="SM00563">
    <property type="entry name" value="PlsC"/>
    <property type="match status" value="1"/>
</dbReference>
<keyword evidence="2" id="KW-0808">Transferase</keyword>
<protein>
    <submittedName>
        <fullName evidence="2">Acyltransferase</fullName>
    </submittedName>
</protein>
<dbReference type="SUPFAM" id="SSF69593">
    <property type="entry name" value="Glycerol-3-phosphate (1)-acyltransferase"/>
    <property type="match status" value="1"/>
</dbReference>
<dbReference type="AlphaFoldDB" id="A0A5R9J6B2"/>
<evidence type="ECO:0000259" key="1">
    <source>
        <dbReference type="SMART" id="SM00563"/>
    </source>
</evidence>
<organism evidence="2 3">
    <name type="scientific">Lichenicoccus roseus</name>
    <dbReference type="NCBI Taxonomy" id="2683649"/>
    <lineage>
        <taxon>Bacteria</taxon>
        <taxon>Pseudomonadati</taxon>
        <taxon>Pseudomonadota</taxon>
        <taxon>Alphaproteobacteria</taxon>
        <taxon>Acetobacterales</taxon>
        <taxon>Acetobacteraceae</taxon>
        <taxon>Lichenicoccus</taxon>
    </lineage>
</organism>
<evidence type="ECO:0000313" key="2">
    <source>
        <dbReference type="EMBL" id="TLU73154.1"/>
    </source>
</evidence>
<dbReference type="OrthoDB" id="152799at2"/>